<evidence type="ECO:0000256" key="1">
    <source>
        <dbReference type="ARBA" id="ARBA00004141"/>
    </source>
</evidence>
<dbReference type="PANTHER" id="PTHR11785">
    <property type="entry name" value="AMINO ACID TRANSPORTER"/>
    <property type="match status" value="1"/>
</dbReference>
<evidence type="ECO:0000256" key="2">
    <source>
        <dbReference type="ARBA" id="ARBA00022692"/>
    </source>
</evidence>
<proteinExistence type="predicted"/>
<organism evidence="5 6">
    <name type="scientific">Vagococcus zengguangii</name>
    <dbReference type="NCBI Taxonomy" id="2571750"/>
    <lineage>
        <taxon>Bacteria</taxon>
        <taxon>Bacillati</taxon>
        <taxon>Bacillota</taxon>
        <taxon>Bacilli</taxon>
        <taxon>Lactobacillales</taxon>
        <taxon>Enterococcaceae</taxon>
        <taxon>Vagococcus</taxon>
    </lineage>
</organism>
<gene>
    <name evidence="5" type="ORF">FA707_01830</name>
</gene>
<dbReference type="Proteomes" id="UP000298615">
    <property type="component" value="Chromosome"/>
</dbReference>
<evidence type="ECO:0000256" key="4">
    <source>
        <dbReference type="ARBA" id="ARBA00023136"/>
    </source>
</evidence>
<dbReference type="InterPro" id="IPR050598">
    <property type="entry name" value="AminoAcid_Transporter"/>
</dbReference>
<dbReference type="GO" id="GO:0016020">
    <property type="term" value="C:membrane"/>
    <property type="evidence" value="ECO:0007669"/>
    <property type="project" value="UniProtKB-SubCell"/>
</dbReference>
<evidence type="ECO:0000256" key="3">
    <source>
        <dbReference type="ARBA" id="ARBA00022989"/>
    </source>
</evidence>
<dbReference type="GO" id="GO:0015179">
    <property type="term" value="F:L-amino acid transmembrane transporter activity"/>
    <property type="evidence" value="ECO:0007669"/>
    <property type="project" value="TreeGrafter"/>
</dbReference>
<dbReference type="KEGG" id="vao:FA707_01830"/>
<evidence type="ECO:0000313" key="5">
    <source>
        <dbReference type="EMBL" id="QCI85781.1"/>
    </source>
</evidence>
<dbReference type="Pfam" id="PF13520">
    <property type="entry name" value="AA_permease_2"/>
    <property type="match status" value="1"/>
</dbReference>
<dbReference type="RefSeq" id="WP_136952626.1">
    <property type="nucleotide sequence ID" value="NZ_CP039712.1"/>
</dbReference>
<dbReference type="Gene3D" id="1.20.1740.10">
    <property type="entry name" value="Amino acid/polyamine transporter I"/>
    <property type="match status" value="1"/>
</dbReference>
<reference evidence="5 6" key="1">
    <citation type="submission" date="2019-04" db="EMBL/GenBank/DDBJ databases">
        <title>Vagococcus sp. nov., isolated from faeces of yaks (Bos grunniens).</title>
        <authorList>
            <person name="Ge Y."/>
        </authorList>
    </citation>
    <scope>NUCLEOTIDE SEQUENCE [LARGE SCALE GENOMIC DNA]</scope>
    <source>
        <strain evidence="5 6">MN-17</strain>
    </source>
</reference>
<name>A0A4D7CTS4_9ENTE</name>
<dbReference type="PANTHER" id="PTHR11785:SF512">
    <property type="entry name" value="SOBREMESA, ISOFORM B"/>
    <property type="match status" value="1"/>
</dbReference>
<dbReference type="OrthoDB" id="3181223at2"/>
<keyword evidence="4" id="KW-0472">Membrane</keyword>
<protein>
    <submittedName>
        <fullName evidence="5">Amino acid permease</fullName>
    </submittedName>
</protein>
<evidence type="ECO:0000313" key="6">
    <source>
        <dbReference type="Proteomes" id="UP000298615"/>
    </source>
</evidence>
<accession>A0A4D7CTS4</accession>
<dbReference type="AlphaFoldDB" id="A0A4D7CTS4"/>
<dbReference type="EMBL" id="CP039712">
    <property type="protein sequence ID" value="QCI85781.1"/>
    <property type="molecule type" value="Genomic_DNA"/>
</dbReference>
<keyword evidence="6" id="KW-1185">Reference proteome</keyword>
<keyword evidence="3" id="KW-1133">Transmembrane helix</keyword>
<dbReference type="InterPro" id="IPR002293">
    <property type="entry name" value="AA/rel_permease1"/>
</dbReference>
<dbReference type="PIRSF" id="PIRSF006060">
    <property type="entry name" value="AA_transporter"/>
    <property type="match status" value="1"/>
</dbReference>
<comment type="subcellular location">
    <subcellularLocation>
        <location evidence="1">Membrane</location>
        <topology evidence="1">Multi-pass membrane protein</topology>
    </subcellularLocation>
</comment>
<sequence length="453" mass="48834">MSENSHQLKRTLGFTVALTTIIGIVIGSGIFFKPYAIFRATGGEPGLGILAWILAGLLSLAGALTASEIAAMIPKTGGMVTYLHDIFGPKIGFLSGWVDSSLYQTGSIAAVAVVFGVQASSLLGLDPNAYWPKVVISIVTIVFLGYLCNLGAEASGRLQMVLTLCKMIPITLIVVVSFVKGTGHDVLTPLVGPEIDPGKAFSLALLAALFAFDGWISVGMLAGEMKNPSKDLPRALILGLTIVSLIYVVINIAYLWVMPANQLMLTETPAADVSRVLFGRSGGQLVSIGILISVFGSLNGFIMTAARSTYTFAETRKIPFSEALMKVNDNGSPVNATWFVVIVSSIYCLTGKFDLLTDLSTFMVWIFYCLTFYGVIKWRRERPDAIRPYKVPLYPVIPIIAIMGGGYVVISTLITQFTYAISGIIIMLAGLPIYYYYTMKETKASGYPVKSED</sequence>
<keyword evidence="2" id="KW-0812">Transmembrane</keyword>